<dbReference type="Proteomes" id="UP001375743">
    <property type="component" value="Unassembled WGS sequence"/>
</dbReference>
<keyword evidence="2" id="KW-1185">Reference proteome</keyword>
<evidence type="ECO:0000313" key="1">
    <source>
        <dbReference type="EMBL" id="MEK0084879.1"/>
    </source>
</evidence>
<sequence>MGESGSRIRINRAPVLTLWAAVVAERLGFDRGTALTLGQAVAGMSAYAKGVSLGIIEPKPDLVREHGERLAEGERLYVDLLGRPVPVVRTAEGIRALNKGKPGRPAAVERYLEGKFKDRLEEARAAMTELAATYPPEELNRRGFRLYESFRPAVPAGERGWGAAGELDLDRIRAARA</sequence>
<accession>A0ABU8XUZ0</accession>
<dbReference type="EMBL" id="JBBLZC010000019">
    <property type="protein sequence ID" value="MEK0084879.1"/>
    <property type="molecule type" value="Genomic_DNA"/>
</dbReference>
<reference evidence="1 2" key="1">
    <citation type="submission" date="2024-01" db="EMBL/GenBank/DDBJ databases">
        <title>Multi-omics insights into the function and evolution of sodium benzoate biodegradation pathways in Benzoatithermus flavus gen. nov., sp. nov. from hot spring.</title>
        <authorList>
            <person name="Hu C.-J."/>
            <person name="Li W.-J."/>
        </authorList>
    </citation>
    <scope>NUCLEOTIDE SEQUENCE [LARGE SCALE GENOMIC DNA]</scope>
    <source>
        <strain evidence="1 2">SYSU G07066</strain>
    </source>
</reference>
<name>A0ABU8XUZ0_9PROT</name>
<organism evidence="1 2">
    <name type="scientific">Benzoatithermus flavus</name>
    <dbReference type="NCBI Taxonomy" id="3108223"/>
    <lineage>
        <taxon>Bacteria</taxon>
        <taxon>Pseudomonadati</taxon>
        <taxon>Pseudomonadota</taxon>
        <taxon>Alphaproteobacteria</taxon>
        <taxon>Geminicoccales</taxon>
        <taxon>Geminicoccaceae</taxon>
        <taxon>Benzoatithermus</taxon>
    </lineage>
</organism>
<evidence type="ECO:0000313" key="2">
    <source>
        <dbReference type="Proteomes" id="UP001375743"/>
    </source>
</evidence>
<proteinExistence type="predicted"/>
<gene>
    <name evidence="1" type="ORF">U1T56_17135</name>
</gene>
<comment type="caution">
    <text evidence="1">The sequence shown here is derived from an EMBL/GenBank/DDBJ whole genome shotgun (WGS) entry which is preliminary data.</text>
</comment>
<protein>
    <submittedName>
        <fullName evidence="1">Uncharacterized protein</fullName>
    </submittedName>
</protein>
<dbReference type="RefSeq" id="WP_418160725.1">
    <property type="nucleotide sequence ID" value="NZ_JBBLZC010000019.1"/>
</dbReference>